<evidence type="ECO:0000256" key="21">
    <source>
        <dbReference type="ARBA" id="ARBA00047272"/>
    </source>
</evidence>
<evidence type="ECO:0000256" key="27">
    <source>
        <dbReference type="SAM" id="Coils"/>
    </source>
</evidence>
<keyword evidence="9" id="KW-0723">Serine/threonine-protein kinase</keyword>
<keyword evidence="15 26" id="KW-0067">ATP-binding</keyword>
<evidence type="ECO:0000256" key="14">
    <source>
        <dbReference type="ARBA" id="ARBA00022777"/>
    </source>
</evidence>
<dbReference type="InterPro" id="IPR037784">
    <property type="entry name" value="C2_PKN"/>
</dbReference>
<keyword evidence="33" id="KW-1185">Reference proteome</keyword>
<keyword evidence="11" id="KW-0808">Transferase</keyword>
<accession>A0A7L3YLX6</accession>
<dbReference type="PROSITE" id="PS50011">
    <property type="entry name" value="PROTEIN_KINASE_DOM"/>
    <property type="match status" value="1"/>
</dbReference>
<keyword evidence="8" id="KW-0963">Cytoplasm</keyword>
<evidence type="ECO:0000256" key="18">
    <source>
        <dbReference type="ARBA" id="ARBA00023136"/>
    </source>
</evidence>
<keyword evidence="12" id="KW-0677">Repeat</keyword>
<dbReference type="EMBL" id="VZZT01000261">
    <property type="protein sequence ID" value="NXW01716.1"/>
    <property type="molecule type" value="Genomic_DNA"/>
</dbReference>
<evidence type="ECO:0000256" key="7">
    <source>
        <dbReference type="ARBA" id="ARBA00012429"/>
    </source>
</evidence>
<comment type="catalytic activity">
    <reaction evidence="21">
        <text>L-threonyl-[protein] + ATP = O-phospho-L-threonyl-[protein] + ADP + H(+)</text>
        <dbReference type="Rhea" id="RHEA:46608"/>
        <dbReference type="Rhea" id="RHEA-COMP:11060"/>
        <dbReference type="Rhea" id="RHEA-COMP:11605"/>
        <dbReference type="ChEBI" id="CHEBI:15378"/>
        <dbReference type="ChEBI" id="CHEBI:30013"/>
        <dbReference type="ChEBI" id="CHEBI:30616"/>
        <dbReference type="ChEBI" id="CHEBI:61977"/>
        <dbReference type="ChEBI" id="CHEBI:456216"/>
        <dbReference type="EC" id="2.7.11.13"/>
    </reaction>
</comment>
<evidence type="ECO:0000256" key="13">
    <source>
        <dbReference type="ARBA" id="ARBA00022741"/>
    </source>
</evidence>
<evidence type="ECO:0000259" key="29">
    <source>
        <dbReference type="PROSITE" id="PS50011"/>
    </source>
</evidence>
<evidence type="ECO:0000256" key="25">
    <source>
        <dbReference type="PROSITE-ProRule" id="PRU01207"/>
    </source>
</evidence>
<feature type="region of interest" description="Disordered" evidence="28">
    <location>
        <begin position="75"/>
        <end position="94"/>
    </location>
</feature>
<evidence type="ECO:0000256" key="22">
    <source>
        <dbReference type="ARBA" id="ARBA00047470"/>
    </source>
</evidence>
<dbReference type="GO" id="GO:0005634">
    <property type="term" value="C:nucleus"/>
    <property type="evidence" value="ECO:0007669"/>
    <property type="project" value="UniProtKB-SubCell"/>
</dbReference>
<comment type="subcellular location">
    <subcellularLocation>
        <location evidence="5">Cleavage furrow</location>
    </subcellularLocation>
    <subcellularLocation>
        <location evidence="4">Cytoplasm</location>
    </subcellularLocation>
    <subcellularLocation>
        <location evidence="3">Membrane</location>
    </subcellularLocation>
    <subcellularLocation>
        <location evidence="2">Midbody</location>
    </subcellularLocation>
    <subcellularLocation>
        <location evidence="1">Nucleus</location>
    </subcellularLocation>
</comment>
<evidence type="ECO:0000256" key="23">
    <source>
        <dbReference type="PIRSR" id="PIRSR000615-1"/>
    </source>
</evidence>
<dbReference type="Gene3D" id="1.10.510.10">
    <property type="entry name" value="Transferase(Phosphotransferase) domain 1"/>
    <property type="match status" value="1"/>
</dbReference>
<feature type="compositionally biased region" description="Polar residues" evidence="28">
    <location>
        <begin position="84"/>
        <end position="94"/>
    </location>
</feature>
<dbReference type="PROSITE" id="PS00108">
    <property type="entry name" value="PROTEIN_KINASE_ST"/>
    <property type="match status" value="1"/>
</dbReference>
<dbReference type="GO" id="GO:0005737">
    <property type="term" value="C:cytoplasm"/>
    <property type="evidence" value="ECO:0007669"/>
    <property type="project" value="UniProtKB-SubCell"/>
</dbReference>
<dbReference type="PROSITE" id="PS51285">
    <property type="entry name" value="AGC_KINASE_CTER"/>
    <property type="match status" value="1"/>
</dbReference>
<evidence type="ECO:0000256" key="12">
    <source>
        <dbReference type="ARBA" id="ARBA00022737"/>
    </source>
</evidence>
<evidence type="ECO:0000256" key="20">
    <source>
        <dbReference type="ARBA" id="ARBA00023242"/>
    </source>
</evidence>
<feature type="domain" description="REM-1" evidence="31">
    <location>
        <begin position="1"/>
        <end position="70"/>
    </location>
</feature>
<keyword evidence="19" id="KW-0804">Transcription</keyword>
<comment type="caution">
    <text evidence="32">The sequence shown here is derived from an EMBL/GenBank/DDBJ whole genome shotgun (WGS) entry which is preliminary data.</text>
</comment>
<keyword evidence="14 32" id="KW-0418">Kinase</keyword>
<keyword evidence="18" id="KW-0472">Membrane</keyword>
<evidence type="ECO:0000256" key="16">
    <source>
        <dbReference type="ARBA" id="ARBA00023015"/>
    </source>
</evidence>
<dbReference type="CDD" id="cd11622">
    <property type="entry name" value="HR1_PKN_1"/>
    <property type="match status" value="1"/>
</dbReference>
<dbReference type="SMART" id="SM00742">
    <property type="entry name" value="Hr1"/>
    <property type="match status" value="2"/>
</dbReference>
<dbReference type="SMART" id="SM00220">
    <property type="entry name" value="S_TKc"/>
    <property type="match status" value="1"/>
</dbReference>
<dbReference type="SUPFAM" id="SSF56112">
    <property type="entry name" value="Protein kinase-like (PK-like)"/>
    <property type="match status" value="1"/>
</dbReference>
<dbReference type="Proteomes" id="UP000563060">
    <property type="component" value="Unassembled WGS sequence"/>
</dbReference>
<evidence type="ECO:0000256" key="11">
    <source>
        <dbReference type="ARBA" id="ARBA00022679"/>
    </source>
</evidence>
<keyword evidence="24" id="KW-0460">Magnesium</keyword>
<evidence type="ECO:0000259" key="30">
    <source>
        <dbReference type="PROSITE" id="PS51285"/>
    </source>
</evidence>
<dbReference type="PROSITE" id="PS51860">
    <property type="entry name" value="REM_1"/>
    <property type="match status" value="2"/>
</dbReference>
<evidence type="ECO:0000259" key="31">
    <source>
        <dbReference type="PROSITE" id="PS51860"/>
    </source>
</evidence>
<keyword evidence="16" id="KW-0805">Transcription regulation</keyword>
<dbReference type="InterPro" id="IPR000961">
    <property type="entry name" value="AGC-kinase_C"/>
</dbReference>
<proteinExistence type="inferred from homology"/>
<dbReference type="InterPro" id="IPR000008">
    <property type="entry name" value="C2_dom"/>
</dbReference>
<dbReference type="FunFam" id="1.10.510.10:FF:000038">
    <property type="entry name" value="serine/threonine-protein kinase N2 isoform X1"/>
    <property type="match status" value="1"/>
</dbReference>
<evidence type="ECO:0000256" key="26">
    <source>
        <dbReference type="PROSITE-ProRule" id="PRU10141"/>
    </source>
</evidence>
<evidence type="ECO:0000256" key="1">
    <source>
        <dbReference type="ARBA" id="ARBA00004123"/>
    </source>
</evidence>
<name>A0A7L3YLX6_FREGA</name>
<organism evidence="32 33">
    <name type="scientific">Fregetta grallaria</name>
    <name type="common">White-bellied storm-petrel</name>
    <name type="synonym">Procellaria grallaria</name>
    <dbReference type="NCBI Taxonomy" id="79628"/>
    <lineage>
        <taxon>Eukaryota</taxon>
        <taxon>Metazoa</taxon>
        <taxon>Chordata</taxon>
        <taxon>Craniata</taxon>
        <taxon>Vertebrata</taxon>
        <taxon>Euteleostomi</taxon>
        <taxon>Archelosauria</taxon>
        <taxon>Archosauria</taxon>
        <taxon>Dinosauria</taxon>
        <taxon>Saurischia</taxon>
        <taxon>Theropoda</taxon>
        <taxon>Coelurosauria</taxon>
        <taxon>Aves</taxon>
        <taxon>Neognathae</taxon>
        <taxon>Neoaves</taxon>
        <taxon>Aequornithes</taxon>
        <taxon>Procellariiformes</taxon>
        <taxon>Hydrobatidae</taxon>
        <taxon>Fregetta</taxon>
    </lineage>
</organism>
<feature type="non-terminal residue" evidence="32">
    <location>
        <position position="913"/>
    </location>
</feature>
<dbReference type="EC" id="2.7.11.13" evidence="7"/>
<keyword evidence="20" id="KW-0539">Nucleus</keyword>
<reference evidence="32 33" key="1">
    <citation type="submission" date="2019-09" db="EMBL/GenBank/DDBJ databases">
        <title>Bird 10,000 Genomes (B10K) Project - Family phase.</title>
        <authorList>
            <person name="Zhang G."/>
        </authorList>
    </citation>
    <scope>NUCLEOTIDE SEQUENCE [LARGE SCALE GENOMIC DNA]</scope>
    <source>
        <strain evidence="32">B10K-DU-006-09</strain>
        <tissue evidence="32">Muscle</tissue>
    </source>
</reference>
<feature type="binding site" evidence="26">
    <location>
        <position position="615"/>
    </location>
    <ligand>
        <name>ATP</name>
        <dbReference type="ChEBI" id="CHEBI:30616"/>
    </ligand>
</feature>
<feature type="domain" description="REM-1" evidence="31">
    <location>
        <begin position="82"/>
        <end position="163"/>
    </location>
</feature>
<dbReference type="SMART" id="SM00133">
    <property type="entry name" value="S_TK_X"/>
    <property type="match status" value="1"/>
</dbReference>
<dbReference type="InterPro" id="IPR011009">
    <property type="entry name" value="Kinase-like_dom_sf"/>
</dbReference>
<dbReference type="InterPro" id="IPR035892">
    <property type="entry name" value="C2_domain_sf"/>
</dbReference>
<dbReference type="InterPro" id="IPR036274">
    <property type="entry name" value="HR1_rpt_sf"/>
</dbReference>
<evidence type="ECO:0000256" key="8">
    <source>
        <dbReference type="ARBA" id="ARBA00022490"/>
    </source>
</evidence>
<dbReference type="GO" id="GO:0046872">
    <property type="term" value="F:metal ion binding"/>
    <property type="evidence" value="ECO:0007669"/>
    <property type="project" value="UniProtKB-KW"/>
</dbReference>
<gene>
    <name evidence="32" type="primary">Pkn2</name>
    <name evidence="32" type="ORF">FREGRA_R09243</name>
</gene>
<dbReference type="SMART" id="SM00239">
    <property type="entry name" value="C2"/>
    <property type="match status" value="1"/>
</dbReference>
<evidence type="ECO:0000256" key="19">
    <source>
        <dbReference type="ARBA" id="ARBA00023163"/>
    </source>
</evidence>
<dbReference type="InterPro" id="IPR037313">
    <property type="entry name" value="PKN_HR1_1"/>
</dbReference>
<dbReference type="InterPro" id="IPR008271">
    <property type="entry name" value="Ser/Thr_kinase_AS"/>
</dbReference>
<sequence length="913" mass="103891">MVQQKLDEIKDQIKREIRKELKIKEGAENLRKVTTDKKNLAYVDNILKKSNKKLEDLHHKLQELNAHIVVTDPEDVADCPRTPDTPNSDPRFSTNNRLMALKKQLDIELKVKQGAENMIQMYSNGSSKDRKLLATAQQMLQDSKTKIEVIRMQILQAVQTNELAFDNGDGVERKYESLMSECHVDMYLYAHRAQARFNESSQKLDLLKYSLEQRLNELPKNHPKSSIIIEELSLVSSPTLSPRQSVISTQNQYSTLSKPAALTGTLEVRLMGCQDILENVPGRSKATSITLPGWSPNEARSSFMSRTSKSKSGSSRNLLKTDDLSNEVCAVLKLDNTVVGQTSWKPISNQSWDQKFTLELDRSRELEISVYWRDWRSLCAVKFLRLEDFLDNQRHGMCLYLEPQGTLFAEEIICTLFSFFTISTGKTFLRAPQMNINIATWGRLVRRAIPTVNHSGTFSPQAPVSATGPVVDAHIPELTLPASDSPVAKLDFELEPEPPPAPPRASSLGEICESSSEIKAPDTSFSSQDEVTTFDFENGRNSIVPKLQPEIICEPDAPHSDIKYTNTREPEDRRSQQRFQFSLKDFRCCAVLGRGHFGKVLLAEYKNTNEMFAIKALKKGDIVARDEVDSLMCEKRIFETVNSVRHPFLVNLFACFQTKDHVCFVMEYAAGGDLMMHIHTDVFSEPRAVFYAACVVLGLQYLHEHKIVYRDLKLDNLLLDTEGFVKIADFGLCKEGMGFGDRTSTFCGTPEFLAPEVLTETSYTRAVDWWGLGVLIYEMLVGESPFPGDDEEEVFDSIVNDEVRYPRFLSTEAISIMRRLLRRNPERRLGAGEKDAEDVKKHHFFRLIDWSALLAKKVKPPFVPTIRGREDVSNFDDEFTSEAPILTPPREPRILSEEEQEMFRDFDYIADWC</sequence>
<dbReference type="GO" id="GO:0004697">
    <property type="term" value="F:diacylglycerol-dependent serine/threonine kinase activity"/>
    <property type="evidence" value="ECO:0007669"/>
    <property type="project" value="UniProtKB-EC"/>
</dbReference>
<dbReference type="FunFam" id="1.10.287.160:FF:000003">
    <property type="entry name" value="Putative serine/threonine-protein kinase N2"/>
    <property type="match status" value="1"/>
</dbReference>
<dbReference type="Pfam" id="PF02185">
    <property type="entry name" value="HR1"/>
    <property type="match status" value="2"/>
</dbReference>
<evidence type="ECO:0000256" key="5">
    <source>
        <dbReference type="ARBA" id="ARBA00004626"/>
    </source>
</evidence>
<dbReference type="SUPFAM" id="SSF49562">
    <property type="entry name" value="C2 domain (Calcium/lipid-binding domain, CaLB)"/>
    <property type="match status" value="1"/>
</dbReference>
<dbReference type="Pfam" id="PF00069">
    <property type="entry name" value="Pkinase"/>
    <property type="match status" value="1"/>
</dbReference>
<dbReference type="GO" id="GO:0030496">
    <property type="term" value="C:midbody"/>
    <property type="evidence" value="ECO:0007669"/>
    <property type="project" value="UniProtKB-SubCell"/>
</dbReference>
<feature type="active site" description="Proton acceptor" evidence="23">
    <location>
        <position position="711"/>
    </location>
</feature>
<dbReference type="PROSITE" id="PS00107">
    <property type="entry name" value="PROTEIN_KINASE_ATP"/>
    <property type="match status" value="1"/>
</dbReference>
<dbReference type="InterPro" id="IPR017441">
    <property type="entry name" value="Protein_kinase_ATP_BS"/>
</dbReference>
<dbReference type="GO" id="GO:0031267">
    <property type="term" value="F:small GTPase binding"/>
    <property type="evidence" value="ECO:0007669"/>
    <property type="project" value="InterPro"/>
</dbReference>
<dbReference type="SUPFAM" id="SSF46585">
    <property type="entry name" value="HR1 repeat"/>
    <property type="match status" value="3"/>
</dbReference>
<dbReference type="CDD" id="cd11631">
    <property type="entry name" value="HR1_PKN2_2"/>
    <property type="match status" value="1"/>
</dbReference>
<evidence type="ECO:0000256" key="15">
    <source>
        <dbReference type="ARBA" id="ARBA00022840"/>
    </source>
</evidence>
<keyword evidence="24" id="KW-0479">Metal-binding</keyword>
<dbReference type="FunFam" id="3.30.200.20:FF:000478">
    <property type="entry name" value="Serine/threonine-protein kinase N2"/>
    <property type="match status" value="1"/>
</dbReference>
<evidence type="ECO:0000313" key="32">
    <source>
        <dbReference type="EMBL" id="NXW01716.1"/>
    </source>
</evidence>
<feature type="domain" description="AGC-kinase C-terminal" evidence="30">
    <location>
        <begin position="846"/>
        <end position="913"/>
    </location>
</feature>
<keyword evidence="17 25" id="KW-0175">Coiled coil</keyword>
<comment type="catalytic activity">
    <reaction evidence="22">
        <text>L-seryl-[protein] + ATP = O-phospho-L-seryl-[protein] + ADP + H(+)</text>
        <dbReference type="Rhea" id="RHEA:17989"/>
        <dbReference type="Rhea" id="RHEA-COMP:9863"/>
        <dbReference type="Rhea" id="RHEA-COMP:11604"/>
        <dbReference type="ChEBI" id="CHEBI:15378"/>
        <dbReference type="ChEBI" id="CHEBI:29999"/>
        <dbReference type="ChEBI" id="CHEBI:30616"/>
        <dbReference type="ChEBI" id="CHEBI:83421"/>
        <dbReference type="ChEBI" id="CHEBI:456216"/>
        <dbReference type="EC" id="2.7.11.13"/>
    </reaction>
</comment>
<dbReference type="CDD" id="cd05589">
    <property type="entry name" value="STKc_PKN"/>
    <property type="match status" value="1"/>
</dbReference>
<feature type="domain" description="Protein kinase" evidence="29">
    <location>
        <begin position="586"/>
        <end position="845"/>
    </location>
</feature>
<evidence type="ECO:0000256" key="10">
    <source>
        <dbReference type="ARBA" id="ARBA00022553"/>
    </source>
</evidence>
<dbReference type="FunFam" id="1.10.287.160:FF:000002">
    <property type="entry name" value="Putative serine/threonine-protein kinase N2"/>
    <property type="match status" value="1"/>
</dbReference>
<evidence type="ECO:0000256" key="28">
    <source>
        <dbReference type="SAM" id="MobiDB-lite"/>
    </source>
</evidence>
<dbReference type="InterPro" id="IPR000719">
    <property type="entry name" value="Prot_kinase_dom"/>
</dbReference>
<dbReference type="PANTHER" id="PTHR24351">
    <property type="entry name" value="RIBOSOMAL PROTEIN S6 KINASE"/>
    <property type="match status" value="1"/>
</dbReference>
<evidence type="ECO:0000256" key="9">
    <source>
        <dbReference type="ARBA" id="ARBA00022527"/>
    </source>
</evidence>
<dbReference type="InterPro" id="IPR011072">
    <property type="entry name" value="HR1_rho-bd"/>
</dbReference>
<dbReference type="CDD" id="cd08687">
    <property type="entry name" value="C2_PKN-like"/>
    <property type="match status" value="1"/>
</dbReference>
<feature type="binding site" evidence="24">
    <location>
        <position position="729"/>
    </location>
    <ligand>
        <name>Mg(2+)</name>
        <dbReference type="ChEBI" id="CHEBI:18420"/>
    </ligand>
</feature>
<dbReference type="AlphaFoldDB" id="A0A7L3YLX6"/>
<protein>
    <recommendedName>
        <fullName evidence="7">protein kinase C</fullName>
        <ecNumber evidence="7">2.7.11.13</ecNumber>
    </recommendedName>
</protein>
<comment type="similarity">
    <text evidence="6">Belongs to the protein kinase superfamily. AGC Ser/Thr protein kinase family. PKC subfamily.</text>
</comment>
<keyword evidence="10" id="KW-0597">Phosphoprotein</keyword>
<evidence type="ECO:0000256" key="4">
    <source>
        <dbReference type="ARBA" id="ARBA00004496"/>
    </source>
</evidence>
<feature type="non-terminal residue" evidence="32">
    <location>
        <position position="1"/>
    </location>
</feature>
<evidence type="ECO:0000256" key="24">
    <source>
        <dbReference type="PIRSR" id="PIRSR000615-3"/>
    </source>
</evidence>
<keyword evidence="13 26" id="KW-0547">Nucleotide-binding</keyword>
<evidence type="ECO:0000256" key="17">
    <source>
        <dbReference type="ARBA" id="ARBA00023054"/>
    </source>
</evidence>
<evidence type="ECO:0000256" key="3">
    <source>
        <dbReference type="ARBA" id="ARBA00004370"/>
    </source>
</evidence>
<dbReference type="InterPro" id="IPR017892">
    <property type="entry name" value="Pkinase_C"/>
</dbReference>
<dbReference type="GO" id="GO:0007165">
    <property type="term" value="P:signal transduction"/>
    <property type="evidence" value="ECO:0007669"/>
    <property type="project" value="InterPro"/>
</dbReference>
<evidence type="ECO:0000256" key="6">
    <source>
        <dbReference type="ARBA" id="ARBA00005490"/>
    </source>
</evidence>
<feature type="binding site" evidence="24">
    <location>
        <position position="716"/>
    </location>
    <ligand>
        <name>Mg(2+)</name>
        <dbReference type="ChEBI" id="CHEBI:18420"/>
    </ligand>
</feature>
<dbReference type="Gene3D" id="1.10.287.160">
    <property type="entry name" value="HR1 repeat"/>
    <property type="match status" value="2"/>
</dbReference>
<feature type="coiled-coil region" evidence="27">
    <location>
        <begin position="10"/>
        <end position="67"/>
    </location>
</feature>
<dbReference type="Gene3D" id="3.30.200.20">
    <property type="entry name" value="Phosphorylase Kinase, domain 1"/>
    <property type="match status" value="1"/>
</dbReference>
<evidence type="ECO:0000256" key="2">
    <source>
        <dbReference type="ARBA" id="ARBA00004214"/>
    </source>
</evidence>
<dbReference type="Pfam" id="PF00433">
    <property type="entry name" value="Pkinase_C"/>
    <property type="match status" value="1"/>
</dbReference>
<dbReference type="GO" id="GO:0032154">
    <property type="term" value="C:cleavage furrow"/>
    <property type="evidence" value="ECO:0007669"/>
    <property type="project" value="UniProtKB-SubCell"/>
</dbReference>
<dbReference type="GO" id="GO:0005524">
    <property type="term" value="F:ATP binding"/>
    <property type="evidence" value="ECO:0007669"/>
    <property type="project" value="UniProtKB-UniRule"/>
</dbReference>
<evidence type="ECO:0000313" key="33">
    <source>
        <dbReference type="Proteomes" id="UP000563060"/>
    </source>
</evidence>